<dbReference type="OrthoDB" id="545169at2759"/>
<dbReference type="InterPro" id="IPR046366">
    <property type="entry name" value="MPAB"/>
</dbReference>
<dbReference type="PANTHER" id="PTHR36124:SF1">
    <property type="entry name" value="ER-BOUND OXYGENASE MPAB_MPAB'_RUBBER OXYGENASE CATALYTIC DOMAIN-CONTAINING PROTEIN"/>
    <property type="match status" value="1"/>
</dbReference>
<dbReference type="Proteomes" id="UP000799750">
    <property type="component" value="Unassembled WGS sequence"/>
</dbReference>
<evidence type="ECO:0000313" key="1">
    <source>
        <dbReference type="EMBL" id="KAF2495919.1"/>
    </source>
</evidence>
<sequence>MASISEKWSFDLSFITERLPSWPISALALVFSYSLLCRTLRFRRMKQQHAKFPYKTRESYSRMTATDAFEISKYISTLEFPFLSEKAAAFALFRTYGIPTISKTLCETKQFSEPVFASKRYADTGVLINEFAGNAPDSDRSISAISRMNYLHEGYRKAGKITNNDMIYTLSLFVLETDRWLRSYEWRPLTDMELCAYGTLWKNIGDSMDIDFTALKHGPNSFQDGLEFAHDIKEWVEDYEEKHLVPDSWNHKLANETTNILIYNLPGFLKGPAKRLVTTMMDERLRKAIKYPEAPAPYHITKNIILATRKFLLQNFFLPRPYFLRVVAFTEKPNSTGRYESTTYETEPWYVPETFRNRWGLEAWVRWLAGRPIPGGGKYKPEGYHMHEVGPKKMEGKGLEHYEAEREKLFAAGKGGCPFAVAKR</sequence>
<keyword evidence="2" id="KW-1185">Reference proteome</keyword>
<evidence type="ECO:0000313" key="2">
    <source>
        <dbReference type="Proteomes" id="UP000799750"/>
    </source>
</evidence>
<dbReference type="PANTHER" id="PTHR36124">
    <property type="match status" value="1"/>
</dbReference>
<reference evidence="1" key="1">
    <citation type="journal article" date="2020" name="Stud. Mycol.">
        <title>101 Dothideomycetes genomes: a test case for predicting lifestyles and emergence of pathogens.</title>
        <authorList>
            <person name="Haridas S."/>
            <person name="Albert R."/>
            <person name="Binder M."/>
            <person name="Bloem J."/>
            <person name="Labutti K."/>
            <person name="Salamov A."/>
            <person name="Andreopoulos B."/>
            <person name="Baker S."/>
            <person name="Barry K."/>
            <person name="Bills G."/>
            <person name="Bluhm B."/>
            <person name="Cannon C."/>
            <person name="Castanera R."/>
            <person name="Culley D."/>
            <person name="Daum C."/>
            <person name="Ezra D."/>
            <person name="Gonzalez J."/>
            <person name="Henrissat B."/>
            <person name="Kuo A."/>
            <person name="Liang C."/>
            <person name="Lipzen A."/>
            <person name="Lutzoni F."/>
            <person name="Magnuson J."/>
            <person name="Mondo S."/>
            <person name="Nolan M."/>
            <person name="Ohm R."/>
            <person name="Pangilinan J."/>
            <person name="Park H.-J."/>
            <person name="Ramirez L."/>
            <person name="Alfaro M."/>
            <person name="Sun H."/>
            <person name="Tritt A."/>
            <person name="Yoshinaga Y."/>
            <person name="Zwiers L.-H."/>
            <person name="Turgeon B."/>
            <person name="Goodwin S."/>
            <person name="Spatafora J."/>
            <person name="Crous P."/>
            <person name="Grigoriev I."/>
        </authorList>
    </citation>
    <scope>NUCLEOTIDE SEQUENCE</scope>
    <source>
        <strain evidence="1">CBS 269.34</strain>
    </source>
</reference>
<gene>
    <name evidence="1" type="ORF">BU16DRAFT_508612</name>
</gene>
<dbReference type="GO" id="GO:0016491">
    <property type="term" value="F:oxidoreductase activity"/>
    <property type="evidence" value="ECO:0007669"/>
    <property type="project" value="InterPro"/>
</dbReference>
<dbReference type="EMBL" id="MU004188">
    <property type="protein sequence ID" value="KAF2495919.1"/>
    <property type="molecule type" value="Genomic_DNA"/>
</dbReference>
<dbReference type="AlphaFoldDB" id="A0A6A6QUR9"/>
<name>A0A6A6QUR9_9PEZI</name>
<evidence type="ECO:0008006" key="3">
    <source>
        <dbReference type="Google" id="ProtNLM"/>
    </source>
</evidence>
<accession>A0A6A6QUR9</accession>
<protein>
    <recommendedName>
        <fullName evidence="3">ER-bound oxygenase mpaB/mpaB'/Rubber oxygenase catalytic domain-containing protein</fullName>
    </recommendedName>
</protein>
<organism evidence="1 2">
    <name type="scientific">Lophium mytilinum</name>
    <dbReference type="NCBI Taxonomy" id="390894"/>
    <lineage>
        <taxon>Eukaryota</taxon>
        <taxon>Fungi</taxon>
        <taxon>Dikarya</taxon>
        <taxon>Ascomycota</taxon>
        <taxon>Pezizomycotina</taxon>
        <taxon>Dothideomycetes</taxon>
        <taxon>Pleosporomycetidae</taxon>
        <taxon>Mytilinidiales</taxon>
        <taxon>Mytilinidiaceae</taxon>
        <taxon>Lophium</taxon>
    </lineage>
</organism>
<proteinExistence type="predicted"/>